<accession>A0ACC0A4R2</accession>
<organism evidence="1 2">
    <name type="scientific">Catharanthus roseus</name>
    <name type="common">Madagascar periwinkle</name>
    <name type="synonym">Vinca rosea</name>
    <dbReference type="NCBI Taxonomy" id="4058"/>
    <lineage>
        <taxon>Eukaryota</taxon>
        <taxon>Viridiplantae</taxon>
        <taxon>Streptophyta</taxon>
        <taxon>Embryophyta</taxon>
        <taxon>Tracheophyta</taxon>
        <taxon>Spermatophyta</taxon>
        <taxon>Magnoliopsida</taxon>
        <taxon>eudicotyledons</taxon>
        <taxon>Gunneridae</taxon>
        <taxon>Pentapetalae</taxon>
        <taxon>asterids</taxon>
        <taxon>lamiids</taxon>
        <taxon>Gentianales</taxon>
        <taxon>Apocynaceae</taxon>
        <taxon>Rauvolfioideae</taxon>
        <taxon>Vinceae</taxon>
        <taxon>Catharanthinae</taxon>
        <taxon>Catharanthus</taxon>
    </lineage>
</organism>
<dbReference type="Proteomes" id="UP001060085">
    <property type="component" value="Linkage Group LG06"/>
</dbReference>
<gene>
    <name evidence="1" type="ORF">M9H77_24681</name>
</gene>
<keyword evidence="2" id="KW-1185">Reference proteome</keyword>
<dbReference type="EMBL" id="CM044706">
    <property type="protein sequence ID" value="KAI5655888.1"/>
    <property type="molecule type" value="Genomic_DNA"/>
</dbReference>
<proteinExistence type="predicted"/>
<name>A0ACC0A4R2_CATRO</name>
<sequence length="648" mass="71448">MEYQNSTMFSLLCLNKYLKQSSRGLQFELSENASVSRRALYGPSDPTGTEYVMAEEGNMEIPPPSVRTESTISNAVPTSSLDLEDTVEGTIDYRGTVARRSKSGRWRSAFFIIGVEVSERFAFYGINVDLINYLTGPLGQSTATAAANVNAWSGAAMLSPLLGAFVADSFLGRYRTIVVASLLYILGLGFLTLSALLPNPKPSDCQSAANEIACSPPLLQIIFFFSALYLIAIAQGGHKPCVQAFGADQFDGRDPEECKARSSFFNWWYFGMNIGITVTNVVTTYIQDNLSWALGFGIPFLVMVFGLAIFLFGTVTYRFPMNVQETSPFVRIGRVFVKALRSCRITSSTFPVEEESRSLLHYQGSQQFKFLDKALLTPDGSIEDDKGRRFSDVEEAKAVLRLFPIWATCLVYGIVFSQYSTLFTKQGVTMDRSIGGGFVIPAASLQALISVTIVLFMPLYDRVLIPIARVITRNPSGITMLQRVGTGIFFSLVCMVVAAIVEMKRLETAREYGLIGKPNATVPMSIAWLIPQYLIFGIQDAFGMVGLQEFFYDQVPSELKSIGLALYLSIFGTGSFLSSLVISVIEDATKTRDGSDDGWFSNNLNKGHLDYFYWLLAGLSAVGFAAYLYFARSYVYNRGSSNNIARGL</sequence>
<reference evidence="2" key="1">
    <citation type="journal article" date="2023" name="Nat. Plants">
        <title>Single-cell RNA sequencing provides a high-resolution roadmap for understanding the multicellular compartmentation of specialized metabolism.</title>
        <authorList>
            <person name="Sun S."/>
            <person name="Shen X."/>
            <person name="Li Y."/>
            <person name="Li Y."/>
            <person name="Wang S."/>
            <person name="Li R."/>
            <person name="Zhang H."/>
            <person name="Shen G."/>
            <person name="Guo B."/>
            <person name="Wei J."/>
            <person name="Xu J."/>
            <person name="St-Pierre B."/>
            <person name="Chen S."/>
            <person name="Sun C."/>
        </authorList>
    </citation>
    <scope>NUCLEOTIDE SEQUENCE [LARGE SCALE GENOMIC DNA]</scope>
</reference>
<evidence type="ECO:0000313" key="2">
    <source>
        <dbReference type="Proteomes" id="UP001060085"/>
    </source>
</evidence>
<comment type="caution">
    <text evidence="1">The sequence shown here is derived from an EMBL/GenBank/DDBJ whole genome shotgun (WGS) entry which is preliminary data.</text>
</comment>
<protein>
    <submittedName>
        <fullName evidence="1">Uncharacterized protein</fullName>
    </submittedName>
</protein>
<evidence type="ECO:0000313" key="1">
    <source>
        <dbReference type="EMBL" id="KAI5655888.1"/>
    </source>
</evidence>